<dbReference type="PROSITE" id="PS50966">
    <property type="entry name" value="ZF_SWIM"/>
    <property type="match status" value="1"/>
</dbReference>
<feature type="domain" description="Helicase ATP-binding" evidence="4">
    <location>
        <begin position="671"/>
        <end position="831"/>
    </location>
</feature>
<dbReference type="Gene3D" id="3.40.50.300">
    <property type="entry name" value="P-loop containing nucleotide triphosphate hydrolases"/>
    <property type="match status" value="1"/>
</dbReference>
<dbReference type="InterPro" id="IPR027417">
    <property type="entry name" value="P-loop_NTPase"/>
</dbReference>
<dbReference type="EMBL" id="JACHID010000010">
    <property type="protein sequence ID" value="MBB5022341.1"/>
    <property type="molecule type" value="Genomic_DNA"/>
</dbReference>
<dbReference type="InterPro" id="IPR007527">
    <property type="entry name" value="Znf_SWIM"/>
</dbReference>
<dbReference type="Pfam" id="PF00271">
    <property type="entry name" value="Helicase_C"/>
    <property type="match status" value="1"/>
</dbReference>
<keyword evidence="6" id="KW-0547">Nucleotide-binding</keyword>
<dbReference type="InterPro" id="IPR001650">
    <property type="entry name" value="Helicase_C-like"/>
</dbReference>
<keyword evidence="2" id="KW-0863">Zinc-finger</keyword>
<feature type="domain" description="Helicase C-terminal" evidence="5">
    <location>
        <begin position="962"/>
        <end position="1117"/>
    </location>
</feature>
<dbReference type="SMART" id="SM00487">
    <property type="entry name" value="DEXDc"/>
    <property type="match status" value="1"/>
</dbReference>
<evidence type="ECO:0000259" key="3">
    <source>
        <dbReference type="PROSITE" id="PS50966"/>
    </source>
</evidence>
<sequence>MEQSEEISSLAGWAGIGYSNLKKVFTNQSIQRGYQYWKNGKVLLEKEQWEKVLGPHQKDSNVLILRAKVTGTWQYSTVVVIAAGSRTVFNASCSCPVGSWCKHSVATLLEFGYVQNHRHERPKVQQDRQVAQWLLSLTEKKTAPTSKDPSTAVNKTLIYLLDPVQDSPAYRYISVFVCEVNILKSGLLGKRLQYLPLRDMAIVQDYVDSFTDYSRSDKTILRQLRGARIHNGAALLTEEEDTDVLHNLFSIDKAYWCHPQEWDNRFFPVIAAEDRTLSLSWKHDTKSNSYQLRYSSENRIITDHFLIGDTLYYFDGPGNCCGTLHYNGLSGADTSRMLMAPTIPAAMAKKVSKELLKLFPNTEIPTPATVAAATIVDVYHSPVARLRLHCHAQTPSLYVASLRFVYGDHELDSLGSEPTVIIHADGQRKRIYRDLDFEIMALSTLQELGFTSTDGSDEHLGPLDMVARVSANESQLCVWAEFLEKGVEQLKQEGWQVEHASGFSLQIDDAGHFQGEIQEHSSGWFDLSLGFEVGDLHINLLPTLIDVLHNQGGGDHFLQSLEDMEHVYAKLDENRWIRIESSRIQHILHCLSELYNKSSLNKDGSLTLSRPRAASLGELLEDEKTQWQGARQLQEIAHRLSRFSGIKPVEVPQNLQATLRDYQHKGLDWLQFLREYGFSGILADDMGLGKTLQVLACLQVEKNSGRGQLPSLVIAPTSLMSNWRNEALRFAPDLRVCISHGSERHQQLDNLADYDLVVTTYPLINRDSKRLAKQPFHYVILDEAQYIKNANTKTTRLIGRLEANHRLCLTGTPMENHLGELWSMFNFLMPGFLGTQQEFTRIFRNPIEKQHDTERQQQLRQRVTPFMLRRTKQEVAQELPAKTEIVRTVALQGKQRDLYESVRLAMDQQVRKAINQQGFNRSQITILDALLKLRQTCCDPRLVKLEQARSVKQSAKMDLLMSLLQPMVAEERKILIFSQFTTMLGIIENELIECQIPYTKLTGQTRKRDEAIDRFQNGDARVFLIALKAGGTGLNLTAADTVIHYDPWWNPAAENQATDRAHRIGQDKPVFVYKLLTEQTVEEKILNLQQRKQSLADSMYGNRSGEADLQFNADDLMNLLQPLESES</sequence>
<dbReference type="RefSeq" id="WP_183732685.1">
    <property type="nucleotide sequence ID" value="NZ_JACHID010000010.1"/>
</dbReference>
<dbReference type="PROSITE" id="PS51194">
    <property type="entry name" value="HELICASE_CTER"/>
    <property type="match status" value="1"/>
</dbReference>
<gene>
    <name evidence="6" type="ORF">HNR37_001676</name>
</gene>
<dbReference type="Gene3D" id="3.40.50.10810">
    <property type="entry name" value="Tandem AAA-ATPase domain"/>
    <property type="match status" value="1"/>
</dbReference>
<evidence type="ECO:0000256" key="2">
    <source>
        <dbReference type="PROSITE-ProRule" id="PRU00325"/>
    </source>
</evidence>
<dbReference type="CDD" id="cd18012">
    <property type="entry name" value="DEXQc_arch_SWI2_SNF2"/>
    <property type="match status" value="1"/>
</dbReference>
<keyword evidence="6" id="KW-0067">ATP-binding</keyword>
<dbReference type="AlphaFoldDB" id="A0A7W7Y594"/>
<dbReference type="GO" id="GO:0005524">
    <property type="term" value="F:ATP binding"/>
    <property type="evidence" value="ECO:0007669"/>
    <property type="project" value="InterPro"/>
</dbReference>
<feature type="domain" description="SWIM-type" evidence="3">
    <location>
        <begin position="78"/>
        <end position="112"/>
    </location>
</feature>
<comment type="caution">
    <text evidence="6">The sequence shown here is derived from an EMBL/GenBank/DDBJ whole genome shotgun (WGS) entry which is preliminary data.</text>
</comment>
<keyword evidence="7" id="KW-1185">Reference proteome</keyword>
<proteinExistence type="predicted"/>
<keyword evidence="2" id="KW-0479">Metal-binding</keyword>
<dbReference type="GO" id="GO:0008270">
    <property type="term" value="F:zinc ion binding"/>
    <property type="evidence" value="ECO:0007669"/>
    <property type="project" value="UniProtKB-KW"/>
</dbReference>
<evidence type="ECO:0000313" key="7">
    <source>
        <dbReference type="Proteomes" id="UP000528322"/>
    </source>
</evidence>
<keyword evidence="6" id="KW-0347">Helicase</keyword>
<evidence type="ECO:0000259" key="5">
    <source>
        <dbReference type="PROSITE" id="PS51194"/>
    </source>
</evidence>
<accession>A0A7W7Y594</accession>
<dbReference type="SMART" id="SM00490">
    <property type="entry name" value="HELICc"/>
    <property type="match status" value="1"/>
</dbReference>
<keyword evidence="2" id="KW-0862">Zinc</keyword>
<dbReference type="Proteomes" id="UP000528322">
    <property type="component" value="Unassembled WGS sequence"/>
</dbReference>
<reference evidence="6 7" key="1">
    <citation type="submission" date="2020-08" db="EMBL/GenBank/DDBJ databases">
        <title>Genomic Encyclopedia of Type Strains, Phase IV (KMG-IV): sequencing the most valuable type-strain genomes for metagenomic binning, comparative biology and taxonomic classification.</title>
        <authorList>
            <person name="Goeker M."/>
        </authorList>
    </citation>
    <scope>NUCLEOTIDE SEQUENCE [LARGE SCALE GENOMIC DNA]</scope>
    <source>
        <strain evidence="6 7">DSM 22071</strain>
    </source>
</reference>
<dbReference type="Pfam" id="PF00176">
    <property type="entry name" value="SNF2-rel_dom"/>
    <property type="match status" value="1"/>
</dbReference>
<dbReference type="InterPro" id="IPR000330">
    <property type="entry name" value="SNF2_N"/>
</dbReference>
<name>A0A7W7Y594_9BACT</name>
<dbReference type="InterPro" id="IPR038718">
    <property type="entry name" value="SNF2-like_sf"/>
</dbReference>
<dbReference type="PANTHER" id="PTHR10799">
    <property type="entry name" value="SNF2/RAD54 HELICASE FAMILY"/>
    <property type="match status" value="1"/>
</dbReference>
<protein>
    <submittedName>
        <fullName evidence="6">Superfamily II DNA or RNA helicase</fullName>
    </submittedName>
</protein>
<organism evidence="6 7">
    <name type="scientific">Desulfurispira natronophila</name>
    <dbReference type="NCBI Taxonomy" id="682562"/>
    <lineage>
        <taxon>Bacteria</taxon>
        <taxon>Pseudomonadati</taxon>
        <taxon>Chrysiogenota</taxon>
        <taxon>Chrysiogenia</taxon>
        <taxon>Chrysiogenales</taxon>
        <taxon>Chrysiogenaceae</taxon>
        <taxon>Desulfurispira</taxon>
    </lineage>
</organism>
<dbReference type="SUPFAM" id="SSF52540">
    <property type="entry name" value="P-loop containing nucleoside triphosphate hydrolases"/>
    <property type="match status" value="2"/>
</dbReference>
<dbReference type="CDD" id="cd18793">
    <property type="entry name" value="SF2_C_SNF"/>
    <property type="match status" value="1"/>
</dbReference>
<evidence type="ECO:0000256" key="1">
    <source>
        <dbReference type="ARBA" id="ARBA00022801"/>
    </source>
</evidence>
<dbReference type="PROSITE" id="PS51192">
    <property type="entry name" value="HELICASE_ATP_BIND_1"/>
    <property type="match status" value="1"/>
</dbReference>
<dbReference type="InterPro" id="IPR049730">
    <property type="entry name" value="SNF2/RAD54-like_C"/>
</dbReference>
<keyword evidence="1" id="KW-0378">Hydrolase</keyword>
<evidence type="ECO:0000259" key="4">
    <source>
        <dbReference type="PROSITE" id="PS51192"/>
    </source>
</evidence>
<dbReference type="GO" id="GO:0004386">
    <property type="term" value="F:helicase activity"/>
    <property type="evidence" value="ECO:0007669"/>
    <property type="project" value="UniProtKB-KW"/>
</dbReference>
<evidence type="ECO:0000313" key="6">
    <source>
        <dbReference type="EMBL" id="MBB5022341.1"/>
    </source>
</evidence>
<dbReference type="InterPro" id="IPR014001">
    <property type="entry name" value="Helicase_ATP-bd"/>
</dbReference>
<dbReference type="GO" id="GO:0016787">
    <property type="term" value="F:hydrolase activity"/>
    <property type="evidence" value="ECO:0007669"/>
    <property type="project" value="UniProtKB-KW"/>
</dbReference>